<dbReference type="PANTHER" id="PTHR30024">
    <property type="entry name" value="ALIPHATIC SULFONATES-BINDING PROTEIN-RELATED"/>
    <property type="match status" value="1"/>
</dbReference>
<name>A0ABS3BMZ9_9BACT</name>
<dbReference type="RefSeq" id="WP_206568327.1">
    <property type="nucleotide sequence ID" value="NZ_JAFKCW010000001.1"/>
</dbReference>
<keyword evidence="6" id="KW-1185">Reference proteome</keyword>
<keyword evidence="3" id="KW-0732">Signal</keyword>
<dbReference type="Pfam" id="PF22384">
    <property type="entry name" value="PBP2_Ca3427_like"/>
    <property type="match status" value="1"/>
</dbReference>
<dbReference type="SUPFAM" id="SSF53850">
    <property type="entry name" value="Periplasmic binding protein-like II"/>
    <property type="match status" value="1"/>
</dbReference>
<proteinExistence type="inferred from homology"/>
<dbReference type="Gene3D" id="3.40.190.10">
    <property type="entry name" value="Periplasmic binding protein-like II"/>
    <property type="match status" value="2"/>
</dbReference>
<evidence type="ECO:0000313" key="5">
    <source>
        <dbReference type="EMBL" id="MBN7800377.1"/>
    </source>
</evidence>
<reference evidence="5 6" key="1">
    <citation type="submission" date="2021-03" db="EMBL/GenBank/DDBJ databases">
        <title>novel species isolated from a fishpond in China.</title>
        <authorList>
            <person name="Lu H."/>
            <person name="Cai Z."/>
        </authorList>
    </citation>
    <scope>NUCLEOTIDE SEQUENCE [LARGE SCALE GENOMIC DNA]</scope>
    <source>
        <strain evidence="5 6">JCM 31546</strain>
    </source>
</reference>
<comment type="similarity">
    <text evidence="2">Belongs to the bacterial solute-binding protein SsuA/TauA family.</text>
</comment>
<protein>
    <submittedName>
        <fullName evidence="5">ABC transporter substrate-binding protein</fullName>
    </submittedName>
</protein>
<evidence type="ECO:0000259" key="4">
    <source>
        <dbReference type="Pfam" id="PF22384"/>
    </source>
</evidence>
<evidence type="ECO:0000256" key="2">
    <source>
        <dbReference type="ARBA" id="ARBA00010742"/>
    </source>
</evidence>
<comment type="caution">
    <text evidence="5">The sequence shown here is derived from an EMBL/GenBank/DDBJ whole genome shotgun (WGS) entry which is preliminary data.</text>
</comment>
<evidence type="ECO:0000256" key="1">
    <source>
        <dbReference type="ARBA" id="ARBA00004418"/>
    </source>
</evidence>
<dbReference type="PANTHER" id="PTHR30024:SF47">
    <property type="entry name" value="TAURINE-BINDING PERIPLASMIC PROTEIN"/>
    <property type="match status" value="1"/>
</dbReference>
<dbReference type="EMBL" id="JAFKCW010000001">
    <property type="protein sequence ID" value="MBN7800377.1"/>
    <property type="molecule type" value="Genomic_DNA"/>
</dbReference>
<evidence type="ECO:0000313" key="6">
    <source>
        <dbReference type="Proteomes" id="UP000664698"/>
    </source>
</evidence>
<gene>
    <name evidence="5" type="ORF">J0A67_05860</name>
</gene>
<evidence type="ECO:0000256" key="3">
    <source>
        <dbReference type="ARBA" id="ARBA00022729"/>
    </source>
</evidence>
<feature type="domain" description="Ca3427-like PBP 2" evidence="4">
    <location>
        <begin position="98"/>
        <end position="180"/>
    </location>
</feature>
<accession>A0ABS3BMZ9</accession>
<organism evidence="5 6">
    <name type="scientific">Algoriphagus aestuariicola</name>
    <dbReference type="NCBI Taxonomy" id="1852016"/>
    <lineage>
        <taxon>Bacteria</taxon>
        <taxon>Pseudomonadati</taxon>
        <taxon>Bacteroidota</taxon>
        <taxon>Cytophagia</taxon>
        <taxon>Cytophagales</taxon>
        <taxon>Cyclobacteriaceae</taxon>
        <taxon>Algoriphagus</taxon>
    </lineage>
</organism>
<comment type="subcellular location">
    <subcellularLocation>
        <location evidence="1">Periplasm</location>
    </subcellularLocation>
</comment>
<dbReference type="InterPro" id="IPR054364">
    <property type="entry name" value="Ca3427-like_PBP2"/>
</dbReference>
<dbReference type="Proteomes" id="UP000664698">
    <property type="component" value="Unassembled WGS sequence"/>
</dbReference>
<sequence length="290" mass="32364">MKTLRIIGVPEHFNFPFRLLEKEQPLADQGVKIEWTDESRGSGQMNLALRNGESDLAILLTESFLKDFEAGNPSKMIGFHVATPLIWGIHVRANSSIDTLADVGEKKLLVSRLGSGSHLMGLALAKREGWNPDELSFEIVGNMDGAKAAMDAGHEGIFLWEKYTTAPMVKNGTMKRIGEIPSPWPCFVMVASDEALEEFGSLIFQLRDRVYELSAELMENKDKSHTLASFYQLDQADVEKWLDQTRWCSSAKVSRSELENAMEAMQELGILKTPLSIDLFLATDGLRIEA</sequence>